<keyword evidence="5 6" id="KW-0472">Membrane</keyword>
<dbReference type="AlphaFoldDB" id="A0A918RMQ3"/>
<keyword evidence="9" id="KW-1185">Reference proteome</keyword>
<feature type="transmembrane region" description="Helical" evidence="6">
    <location>
        <begin position="162"/>
        <end position="179"/>
    </location>
</feature>
<keyword evidence="2 6" id="KW-1003">Cell membrane</keyword>
<evidence type="ECO:0000256" key="6">
    <source>
        <dbReference type="RuleBase" id="RU366058"/>
    </source>
</evidence>
<organism evidence="8 9">
    <name type="scientific">Arenicella chitinivorans</name>
    <dbReference type="NCBI Taxonomy" id="1329800"/>
    <lineage>
        <taxon>Bacteria</taxon>
        <taxon>Pseudomonadati</taxon>
        <taxon>Pseudomonadota</taxon>
        <taxon>Gammaproteobacteria</taxon>
        <taxon>Arenicellales</taxon>
        <taxon>Arenicellaceae</taxon>
        <taxon>Arenicella</taxon>
    </lineage>
</organism>
<dbReference type="InterPro" id="IPR032816">
    <property type="entry name" value="VTT_dom"/>
</dbReference>
<comment type="similarity">
    <text evidence="6">Belongs to the TVP38/TMEM64 family.</text>
</comment>
<dbReference type="GO" id="GO:0005886">
    <property type="term" value="C:plasma membrane"/>
    <property type="evidence" value="ECO:0007669"/>
    <property type="project" value="UniProtKB-SubCell"/>
</dbReference>
<dbReference type="PANTHER" id="PTHR12677:SF59">
    <property type="entry name" value="GOLGI APPARATUS MEMBRANE PROTEIN TVP38-RELATED"/>
    <property type="match status" value="1"/>
</dbReference>
<dbReference type="EMBL" id="BMXA01000002">
    <property type="protein sequence ID" value="GHA03448.1"/>
    <property type="molecule type" value="Genomic_DNA"/>
</dbReference>
<feature type="domain" description="VTT" evidence="7">
    <location>
        <begin position="70"/>
        <end position="183"/>
    </location>
</feature>
<accession>A0A918RMQ3</accession>
<proteinExistence type="inferred from homology"/>
<dbReference type="Pfam" id="PF09335">
    <property type="entry name" value="VTT_dom"/>
    <property type="match status" value="1"/>
</dbReference>
<evidence type="ECO:0000313" key="8">
    <source>
        <dbReference type="EMBL" id="GHA03448.1"/>
    </source>
</evidence>
<feature type="transmembrane region" description="Helical" evidence="6">
    <location>
        <begin position="199"/>
        <end position="217"/>
    </location>
</feature>
<comment type="subcellular location">
    <subcellularLocation>
        <location evidence="1 6">Cell membrane</location>
        <topology evidence="1 6">Multi-pass membrane protein</topology>
    </subcellularLocation>
</comment>
<evidence type="ECO:0000256" key="2">
    <source>
        <dbReference type="ARBA" id="ARBA00022475"/>
    </source>
</evidence>
<dbReference type="RefSeq" id="WP_229794154.1">
    <property type="nucleotide sequence ID" value="NZ_BMXA01000002.1"/>
</dbReference>
<dbReference type="Proteomes" id="UP000614811">
    <property type="component" value="Unassembled WGS sequence"/>
</dbReference>
<feature type="transmembrane region" description="Helical" evidence="6">
    <location>
        <begin position="132"/>
        <end position="155"/>
    </location>
</feature>
<evidence type="ECO:0000256" key="3">
    <source>
        <dbReference type="ARBA" id="ARBA00022692"/>
    </source>
</evidence>
<evidence type="ECO:0000259" key="7">
    <source>
        <dbReference type="Pfam" id="PF09335"/>
    </source>
</evidence>
<protein>
    <recommendedName>
        <fullName evidence="6">TVP38/TMEM64 family membrane protein</fullName>
    </recommendedName>
</protein>
<comment type="caution">
    <text evidence="8">The sequence shown here is derived from an EMBL/GenBank/DDBJ whole genome shotgun (WGS) entry which is preliminary data.</text>
</comment>
<evidence type="ECO:0000256" key="5">
    <source>
        <dbReference type="ARBA" id="ARBA00023136"/>
    </source>
</evidence>
<dbReference type="PANTHER" id="PTHR12677">
    <property type="entry name" value="GOLGI APPARATUS MEMBRANE PROTEIN TVP38-RELATED"/>
    <property type="match status" value="1"/>
</dbReference>
<keyword evidence="4 6" id="KW-1133">Transmembrane helix</keyword>
<evidence type="ECO:0000256" key="1">
    <source>
        <dbReference type="ARBA" id="ARBA00004651"/>
    </source>
</evidence>
<evidence type="ECO:0000256" key="4">
    <source>
        <dbReference type="ARBA" id="ARBA00022989"/>
    </source>
</evidence>
<name>A0A918RMQ3_9GAMM</name>
<sequence>MKTKLILAAIFVALIVAFFAFDLGQLFTLENLKAQQAALSEYYTNNTLLIIAAFFLVYVAVAGMGLPAAAIMTVAAGAIFGFWTGFILVSFASTMGATIAFLLTRYLFHDAVQRKFGDKLAKLNAGIEREGAMYVFSLRLVPFIPFFVINSVLALTKLKAVTFYWASQIGMLLGTAVYVNAGTQLATIETMGDIVDIRIIASFLLLAVFPFIAKRLLRLIRPDNTALDEEQTNA</sequence>
<reference evidence="8" key="1">
    <citation type="journal article" date="2014" name="Int. J. Syst. Evol. Microbiol.">
        <title>Complete genome sequence of Corynebacterium casei LMG S-19264T (=DSM 44701T), isolated from a smear-ripened cheese.</title>
        <authorList>
            <consortium name="US DOE Joint Genome Institute (JGI-PGF)"/>
            <person name="Walter F."/>
            <person name="Albersmeier A."/>
            <person name="Kalinowski J."/>
            <person name="Ruckert C."/>
        </authorList>
    </citation>
    <scope>NUCLEOTIDE SEQUENCE</scope>
    <source>
        <strain evidence="8">KCTC 12711</strain>
    </source>
</reference>
<keyword evidence="3 6" id="KW-0812">Transmembrane</keyword>
<feature type="transmembrane region" description="Helical" evidence="6">
    <location>
        <begin position="78"/>
        <end position="103"/>
    </location>
</feature>
<dbReference type="InterPro" id="IPR015414">
    <property type="entry name" value="TMEM64"/>
</dbReference>
<gene>
    <name evidence="8" type="ORF">GCM10008090_10670</name>
</gene>
<reference evidence="8" key="2">
    <citation type="submission" date="2020-09" db="EMBL/GenBank/DDBJ databases">
        <authorList>
            <person name="Sun Q."/>
            <person name="Kim S."/>
        </authorList>
    </citation>
    <scope>NUCLEOTIDE SEQUENCE</scope>
    <source>
        <strain evidence="8">KCTC 12711</strain>
    </source>
</reference>
<feature type="transmembrane region" description="Helical" evidence="6">
    <location>
        <begin position="48"/>
        <end position="71"/>
    </location>
</feature>
<evidence type="ECO:0000313" key="9">
    <source>
        <dbReference type="Proteomes" id="UP000614811"/>
    </source>
</evidence>